<dbReference type="RefSeq" id="WP_008200373.1">
    <property type="nucleotide sequence ID" value="NZ_CM001023.1"/>
</dbReference>
<evidence type="ECO:0000313" key="4">
    <source>
        <dbReference type="Proteomes" id="UP000003919"/>
    </source>
</evidence>
<keyword evidence="1" id="KW-0175">Coiled coil</keyword>
<protein>
    <recommendedName>
        <fullName evidence="5">YtxH domain-containing protein</fullName>
    </recommendedName>
</protein>
<gene>
    <name evidence="3" type="ORF">ALPR1_10520</name>
</gene>
<dbReference type="Proteomes" id="UP000003919">
    <property type="component" value="Unassembled WGS sequence"/>
</dbReference>
<keyword evidence="2" id="KW-0812">Transmembrane</keyword>
<name>A3HS25_9BACT</name>
<dbReference type="HOGENOM" id="CLU_2462265_0_0_10"/>
<comment type="caution">
    <text evidence="3">The sequence shown here is derived from an EMBL/GenBank/DDBJ whole genome shotgun (WGS) entry which is preliminary data.</text>
</comment>
<keyword evidence="2" id="KW-0472">Membrane</keyword>
<dbReference type="EMBL" id="AAXU02000001">
    <property type="protein sequence ID" value="EAZ82643.1"/>
    <property type="molecule type" value="Genomic_DNA"/>
</dbReference>
<sequence>MKAINKTLWVSGLVTGALVGAYLYKNQDQYASQKEKINGLLGDLQQVAGELKNKLVEASQEGLNATKTALNSAKESANSAKEAVKEKV</sequence>
<evidence type="ECO:0000256" key="1">
    <source>
        <dbReference type="SAM" id="Coils"/>
    </source>
</evidence>
<evidence type="ECO:0000256" key="2">
    <source>
        <dbReference type="SAM" id="Phobius"/>
    </source>
</evidence>
<proteinExistence type="predicted"/>
<dbReference type="STRING" id="388413.ALPR1_10520"/>
<feature type="transmembrane region" description="Helical" evidence="2">
    <location>
        <begin position="7"/>
        <end position="24"/>
    </location>
</feature>
<accession>A3HS25</accession>
<organism evidence="3 4">
    <name type="scientific">Algoriphagus machipongonensis</name>
    <dbReference type="NCBI Taxonomy" id="388413"/>
    <lineage>
        <taxon>Bacteria</taxon>
        <taxon>Pseudomonadati</taxon>
        <taxon>Bacteroidota</taxon>
        <taxon>Cytophagia</taxon>
        <taxon>Cytophagales</taxon>
        <taxon>Cyclobacteriaceae</taxon>
        <taxon>Algoriphagus</taxon>
    </lineage>
</organism>
<reference evidence="3 4" key="1">
    <citation type="journal article" date="2011" name="J. Bacteriol.">
        <title>Complete genome sequence of Algoriphagus sp. PR1, bacterial prey of a colony-forming choanoflagellate.</title>
        <authorList>
            <person name="Alegado R.A."/>
            <person name="Ferriera S."/>
            <person name="Nusbaum C."/>
            <person name="Young S.K."/>
            <person name="Zeng Q."/>
            <person name="Imamovic A."/>
            <person name="Fairclough S.R."/>
            <person name="King N."/>
        </authorList>
    </citation>
    <scope>NUCLEOTIDE SEQUENCE [LARGE SCALE GENOMIC DNA]</scope>
    <source>
        <strain evidence="3 4">PR1</strain>
    </source>
</reference>
<evidence type="ECO:0000313" key="3">
    <source>
        <dbReference type="EMBL" id="EAZ82643.1"/>
    </source>
</evidence>
<evidence type="ECO:0008006" key="5">
    <source>
        <dbReference type="Google" id="ProtNLM"/>
    </source>
</evidence>
<keyword evidence="2" id="KW-1133">Transmembrane helix</keyword>
<feature type="coiled-coil region" evidence="1">
    <location>
        <begin position="41"/>
        <end position="83"/>
    </location>
</feature>
<keyword evidence="4" id="KW-1185">Reference proteome</keyword>
<dbReference type="AlphaFoldDB" id="A3HS25"/>
<dbReference type="OrthoDB" id="826473at2"/>